<evidence type="ECO:0000313" key="1">
    <source>
        <dbReference type="EMBL" id="CAI0391113.1"/>
    </source>
</evidence>
<protein>
    <recommendedName>
        <fullName evidence="3">Maturase K</fullName>
    </recommendedName>
</protein>
<name>A0AAV0I1I1_9ROSI</name>
<sequence>MPFVSRLLVSFVSEELDMQLPDIIFQSLRVLNVGSYYQWIEKHRQYYLQSVVLSDNSTLLENRQLKPLHQPRTKFSRSRELIISDAIRTSCSFD</sequence>
<evidence type="ECO:0000313" key="2">
    <source>
        <dbReference type="Proteomes" id="UP001154282"/>
    </source>
</evidence>
<dbReference type="Proteomes" id="UP001154282">
    <property type="component" value="Unassembled WGS sequence"/>
</dbReference>
<organism evidence="1 2">
    <name type="scientific">Linum tenue</name>
    <dbReference type="NCBI Taxonomy" id="586396"/>
    <lineage>
        <taxon>Eukaryota</taxon>
        <taxon>Viridiplantae</taxon>
        <taxon>Streptophyta</taxon>
        <taxon>Embryophyta</taxon>
        <taxon>Tracheophyta</taxon>
        <taxon>Spermatophyta</taxon>
        <taxon>Magnoliopsida</taxon>
        <taxon>eudicotyledons</taxon>
        <taxon>Gunneridae</taxon>
        <taxon>Pentapetalae</taxon>
        <taxon>rosids</taxon>
        <taxon>fabids</taxon>
        <taxon>Malpighiales</taxon>
        <taxon>Linaceae</taxon>
        <taxon>Linum</taxon>
    </lineage>
</organism>
<reference evidence="1" key="1">
    <citation type="submission" date="2022-08" db="EMBL/GenBank/DDBJ databases">
        <authorList>
            <person name="Gutierrez-Valencia J."/>
        </authorList>
    </citation>
    <scope>NUCLEOTIDE SEQUENCE</scope>
</reference>
<evidence type="ECO:0008006" key="3">
    <source>
        <dbReference type="Google" id="ProtNLM"/>
    </source>
</evidence>
<keyword evidence="2" id="KW-1185">Reference proteome</keyword>
<dbReference type="EMBL" id="CAMGYJ010000003">
    <property type="protein sequence ID" value="CAI0391113.1"/>
    <property type="molecule type" value="Genomic_DNA"/>
</dbReference>
<proteinExistence type="predicted"/>
<dbReference type="AlphaFoldDB" id="A0AAV0I1I1"/>
<accession>A0AAV0I1I1</accession>
<gene>
    <name evidence="1" type="ORF">LITE_LOCUS7017</name>
</gene>
<comment type="caution">
    <text evidence="1">The sequence shown here is derived from an EMBL/GenBank/DDBJ whole genome shotgun (WGS) entry which is preliminary data.</text>
</comment>